<dbReference type="InterPro" id="IPR015943">
    <property type="entry name" value="WD40/YVTN_repeat-like_dom_sf"/>
</dbReference>
<sequence length="946" mass="100503">MSTCLPLRRRDNPLVQVKRKRRAVGKLRLPAGRKTRVVMASSAAALLLLTGTGIAYASSAIFGDGQVGTTVSQGMVVSDNQIINPYGTRLEIPNGKIMGSVISPDGTHMAATLADGPYDMVIVNLSTMAIQQYVRFGSGVGQESPTYSPDGSSLWMGTNTGYAKYAVAADGSVGSPVAVTLPTVNSALPLVGKAVFSADGSTVYAAVNGQNTVVAMDASTGAVTQTWNVGNAPRDLLLVGSKLYVSDEGGRTATSADSTLNSYGTQVPASHLTGSSTTGAVSVIDLSNPSATPASVAVGLHPTALAYANGAVFVANTNSDTVSVIDARTNHVVQTIGTQPWPEARVGYEPDAITVTGDHLLVSLGGANAIAAYRFDDPRGWNSPREAVNYIGLIPTDYFPVELASTGGQIVVTNMRGIDARRSTTAAHGTHDTTSSLTYFTMPSDGAIRHMTDQVFQDNGWTGGSVKYATMDSRNVKPVPVPTRIGAPSTIKYVFLVVKENRTYDQQFGDMPQGNGDPAFTQYGATVTPNNHALATQFGLYDNFYDAGTNSAEGHNWLMQADNPDYTQSLAGQYDRSYDTEDDALGHQASGTLWSGVESASKSVRDYGEFQQFLTKPAAASWQNLYCDALTMDSTGSSTAYPLTSTSPIPSLNNVSDSLFPKFDTSVPDIYRYEIWKQEFDKNGPSNLNMFWLSSDHTGGPPSPAAQVADNDLALGKIVETISHSKYWPQSAIFVVEDDSQAGVDHVDGHRAPVQIISPWAAHGVVDNAYYTQVNMIRTIENILGMRPMNQKDSAATPMYGVFTSTPDYTPYTAVNNQTSLTAGLSTMPTCGPNVPGPLLGGPSTSTAAIKAAQHNRAAVLKADALGKPVIPAAMRTIAAQWAAWLKKQHTTGGTNATPDYANPEQMNRYDWYVTSNFTKPYPGDTKIYAPSKVPGVYLASSDNEG</sequence>
<protein>
    <submittedName>
        <fullName evidence="1">Phosphoesterase</fullName>
    </submittedName>
</protein>
<name>A0A6P2C1V7_9ACTN</name>
<dbReference type="EMBL" id="RPFW01000003">
    <property type="protein sequence ID" value="TVZ04456.1"/>
    <property type="molecule type" value="Genomic_DNA"/>
</dbReference>
<organism evidence="1 2">
    <name type="scientific">Trebonia kvetii</name>
    <dbReference type="NCBI Taxonomy" id="2480626"/>
    <lineage>
        <taxon>Bacteria</taxon>
        <taxon>Bacillati</taxon>
        <taxon>Actinomycetota</taxon>
        <taxon>Actinomycetes</taxon>
        <taxon>Streptosporangiales</taxon>
        <taxon>Treboniaceae</taxon>
        <taxon>Trebonia</taxon>
    </lineage>
</organism>
<dbReference type="NCBIfam" id="TIGR02276">
    <property type="entry name" value="beta_rpt_yvtn"/>
    <property type="match status" value="1"/>
</dbReference>
<dbReference type="InterPro" id="IPR017850">
    <property type="entry name" value="Alkaline_phosphatase_core_sf"/>
</dbReference>
<proteinExistence type="predicted"/>
<dbReference type="InterPro" id="IPR011964">
    <property type="entry name" value="YVTN_b-propeller_repeat"/>
</dbReference>
<dbReference type="InterPro" id="IPR011044">
    <property type="entry name" value="Quino_amine_DH_bsu"/>
</dbReference>
<dbReference type="Proteomes" id="UP000460272">
    <property type="component" value="Unassembled WGS sequence"/>
</dbReference>
<gene>
    <name evidence="1" type="ORF">EAS64_19010</name>
</gene>
<keyword evidence="2" id="KW-1185">Reference proteome</keyword>
<dbReference type="InterPro" id="IPR051200">
    <property type="entry name" value="Host-pathogen_enzymatic-act"/>
</dbReference>
<dbReference type="SUPFAM" id="SSF50969">
    <property type="entry name" value="YVTN repeat-like/Quinoprotein amine dehydrogenase"/>
    <property type="match status" value="1"/>
</dbReference>
<dbReference type="OrthoDB" id="145213at2"/>
<comment type="caution">
    <text evidence="1">The sequence shown here is derived from an EMBL/GenBank/DDBJ whole genome shotgun (WGS) entry which is preliminary data.</text>
</comment>
<evidence type="ECO:0000313" key="1">
    <source>
        <dbReference type="EMBL" id="TVZ04456.1"/>
    </source>
</evidence>
<dbReference type="Gene3D" id="3.40.720.10">
    <property type="entry name" value="Alkaline Phosphatase, subunit A"/>
    <property type="match status" value="2"/>
</dbReference>
<dbReference type="AlphaFoldDB" id="A0A6P2C1V7"/>
<accession>A0A6P2C1V7</accession>
<dbReference type="PANTHER" id="PTHR47197">
    <property type="entry name" value="PROTEIN NIRF"/>
    <property type="match status" value="1"/>
</dbReference>
<reference evidence="1 2" key="1">
    <citation type="submission" date="2018-11" db="EMBL/GenBank/DDBJ databases">
        <title>Trebonia kvetii gen.nov., sp.nov., a novel acidophilic actinobacterium, and proposal of the new actinobacterial family Treboniaceae fam. nov.</title>
        <authorList>
            <person name="Rapoport D."/>
            <person name="Sagova-Mareckova M."/>
            <person name="Sedlacek I."/>
            <person name="Provaznik J."/>
            <person name="Kralova S."/>
            <person name="Pavlinic D."/>
            <person name="Benes V."/>
            <person name="Kopecky J."/>
        </authorList>
    </citation>
    <scope>NUCLEOTIDE SEQUENCE [LARGE SCALE GENOMIC DNA]</scope>
    <source>
        <strain evidence="1 2">15Tr583</strain>
    </source>
</reference>
<evidence type="ECO:0000313" key="2">
    <source>
        <dbReference type="Proteomes" id="UP000460272"/>
    </source>
</evidence>
<dbReference type="Gene3D" id="2.130.10.10">
    <property type="entry name" value="YVTN repeat-like/Quinoprotein amine dehydrogenase"/>
    <property type="match status" value="2"/>
</dbReference>
<dbReference type="PANTHER" id="PTHR47197:SF3">
    <property type="entry name" value="DIHYDRO-HEME D1 DEHYDROGENASE"/>
    <property type="match status" value="1"/>
</dbReference>